<dbReference type="CDD" id="cd13665">
    <property type="entry name" value="PBP2_TRAP_Dctp3_4"/>
    <property type="match status" value="1"/>
</dbReference>
<sequence>MKLLKTLASSAIALGLVAGAAAAQEHTLKLHHFLSPKAPAHTQMLEPWAKRVEEATDGRVKIEIFPAMTLGGKPPQLPRQARDGVVDLVWIVNAYAAGAFPRTEVFELPGVHQGDNAAVNKAMLAMYDEFLAEDFQGVVPMFQHVHQGQAMHMAADEVRSPADLEGKKIRIPSRTGAWVLEALGASPVQTAVGEIPVALSKKVIDGALIPWEIIPALKIQEVTDYQIEGPGGKRLGTTSFSVLMNEDRWNSMPEDIQAAFREVSDADWHAEVGEIWKAADDFGIKIATDSGNTHIQLTDEEWAAFEERTAPVVNRWIEEMDGQGIDGQALYDRAVELVGQNMATN</sequence>
<keyword evidence="6" id="KW-1185">Reference proteome</keyword>
<evidence type="ECO:0000313" key="6">
    <source>
        <dbReference type="Proteomes" id="UP000675940"/>
    </source>
</evidence>
<dbReference type="NCBIfam" id="NF037995">
    <property type="entry name" value="TRAP_S1"/>
    <property type="match status" value="1"/>
</dbReference>
<keyword evidence="2 4" id="KW-0732">Signal</keyword>
<evidence type="ECO:0000256" key="4">
    <source>
        <dbReference type="SAM" id="SignalP"/>
    </source>
</evidence>
<dbReference type="InterPro" id="IPR018389">
    <property type="entry name" value="DctP_fam"/>
</dbReference>
<evidence type="ECO:0000313" key="5">
    <source>
        <dbReference type="EMBL" id="MBP0483507.1"/>
    </source>
</evidence>
<accession>A0A940MT41</accession>
<comment type="caution">
    <text evidence="5">The sequence shown here is derived from an EMBL/GenBank/DDBJ whole genome shotgun (WGS) entry which is preliminary data.</text>
</comment>
<evidence type="ECO:0000256" key="3">
    <source>
        <dbReference type="ARBA" id="ARBA00022764"/>
    </source>
</evidence>
<keyword evidence="3" id="KW-0574">Periplasm</keyword>
<organism evidence="5 6">
    <name type="scientific">Sagittula salina</name>
    <dbReference type="NCBI Taxonomy" id="2820268"/>
    <lineage>
        <taxon>Bacteria</taxon>
        <taxon>Pseudomonadati</taxon>
        <taxon>Pseudomonadota</taxon>
        <taxon>Alphaproteobacteria</taxon>
        <taxon>Rhodobacterales</taxon>
        <taxon>Roseobacteraceae</taxon>
        <taxon>Sagittula</taxon>
    </lineage>
</organism>
<dbReference type="Gene3D" id="3.40.190.170">
    <property type="entry name" value="Bacterial extracellular solute-binding protein, family 7"/>
    <property type="match status" value="1"/>
</dbReference>
<dbReference type="PANTHER" id="PTHR33376:SF15">
    <property type="entry name" value="BLL6794 PROTEIN"/>
    <property type="match status" value="1"/>
</dbReference>
<evidence type="ECO:0000256" key="1">
    <source>
        <dbReference type="ARBA" id="ARBA00004418"/>
    </source>
</evidence>
<comment type="subcellular location">
    <subcellularLocation>
        <location evidence="1">Periplasm</location>
    </subcellularLocation>
</comment>
<dbReference type="GO" id="GO:0055085">
    <property type="term" value="P:transmembrane transport"/>
    <property type="evidence" value="ECO:0007669"/>
    <property type="project" value="InterPro"/>
</dbReference>
<feature type="chain" id="PRO_5036774479" evidence="4">
    <location>
        <begin position="24"/>
        <end position="345"/>
    </location>
</feature>
<dbReference type="EMBL" id="JAGISH010000007">
    <property type="protein sequence ID" value="MBP0483507.1"/>
    <property type="molecule type" value="Genomic_DNA"/>
</dbReference>
<dbReference type="GO" id="GO:0042597">
    <property type="term" value="C:periplasmic space"/>
    <property type="evidence" value="ECO:0007669"/>
    <property type="project" value="UniProtKB-SubCell"/>
</dbReference>
<name>A0A940MT41_9RHOB</name>
<protein>
    <submittedName>
        <fullName evidence="5">TRAP transporter substrate-binding protein</fullName>
    </submittedName>
</protein>
<dbReference type="PANTHER" id="PTHR33376">
    <property type="match status" value="1"/>
</dbReference>
<gene>
    <name evidence="5" type="ORF">J5474_13530</name>
</gene>
<feature type="signal peptide" evidence="4">
    <location>
        <begin position="1"/>
        <end position="23"/>
    </location>
</feature>
<dbReference type="Proteomes" id="UP000675940">
    <property type="component" value="Unassembled WGS sequence"/>
</dbReference>
<proteinExistence type="predicted"/>
<dbReference type="InterPro" id="IPR038404">
    <property type="entry name" value="TRAP_DctP_sf"/>
</dbReference>
<dbReference type="AlphaFoldDB" id="A0A940MT41"/>
<dbReference type="RefSeq" id="WP_209361448.1">
    <property type="nucleotide sequence ID" value="NZ_JAGISH010000007.1"/>
</dbReference>
<evidence type="ECO:0000256" key="2">
    <source>
        <dbReference type="ARBA" id="ARBA00022729"/>
    </source>
</evidence>
<reference evidence="5" key="1">
    <citation type="submission" date="2021-03" db="EMBL/GenBank/DDBJ databases">
        <title>Sagittula salina sp. nov. strain M10.9X isolated from the marine waste.</title>
        <authorList>
            <person name="Satari L."/>
            <person name="Molina-Menor E."/>
            <person name="Vidal-Verdu A."/>
            <person name="Pascual J."/>
            <person name="Pereto J."/>
            <person name="Porcar M."/>
        </authorList>
    </citation>
    <scope>NUCLEOTIDE SEQUENCE</scope>
    <source>
        <strain evidence="5">M10.9X</strain>
    </source>
</reference>
<dbReference type="Pfam" id="PF03480">
    <property type="entry name" value="DctP"/>
    <property type="match status" value="1"/>
</dbReference>